<evidence type="ECO:0000256" key="2">
    <source>
        <dbReference type="ARBA" id="ARBA00029447"/>
    </source>
</evidence>
<dbReference type="PROSITE" id="PS50111">
    <property type="entry name" value="CHEMOTAXIS_TRANSDUC_2"/>
    <property type="match status" value="1"/>
</dbReference>
<feature type="transmembrane region" description="Helical" evidence="4">
    <location>
        <begin position="12"/>
        <end position="31"/>
    </location>
</feature>
<evidence type="ECO:0000256" key="3">
    <source>
        <dbReference type="PROSITE-ProRule" id="PRU00284"/>
    </source>
</evidence>
<comment type="similarity">
    <text evidence="2">Belongs to the methyl-accepting chemotaxis (MCP) protein family.</text>
</comment>
<feature type="domain" description="Methyl-accepting transducer" evidence="5">
    <location>
        <begin position="269"/>
        <end position="498"/>
    </location>
</feature>
<dbReference type="Proteomes" id="UP000739180">
    <property type="component" value="Unassembled WGS sequence"/>
</dbReference>
<feature type="domain" description="HAMP" evidence="6">
    <location>
        <begin position="212"/>
        <end position="264"/>
    </location>
</feature>
<proteinExistence type="inferred from homology"/>
<evidence type="ECO:0000259" key="5">
    <source>
        <dbReference type="PROSITE" id="PS50111"/>
    </source>
</evidence>
<dbReference type="CDD" id="cd11386">
    <property type="entry name" value="MCP_signal"/>
    <property type="match status" value="1"/>
</dbReference>
<dbReference type="PANTHER" id="PTHR43531">
    <property type="entry name" value="PROTEIN ICFG"/>
    <property type="match status" value="1"/>
</dbReference>
<keyword evidence="4" id="KW-0472">Membrane</keyword>
<accession>A0ABY2XM74</accession>
<keyword evidence="8" id="KW-1185">Reference proteome</keyword>
<dbReference type="EMBL" id="VCQT01000034">
    <property type="protein sequence ID" value="TMW12411.1"/>
    <property type="molecule type" value="Genomic_DNA"/>
</dbReference>
<evidence type="ECO:0000259" key="6">
    <source>
        <dbReference type="PROSITE" id="PS50885"/>
    </source>
</evidence>
<dbReference type="InterPro" id="IPR003660">
    <property type="entry name" value="HAMP_dom"/>
</dbReference>
<organism evidence="7 8">
    <name type="scientific">Alloalcanivorax gelatiniphagus</name>
    <dbReference type="NCBI Taxonomy" id="1194167"/>
    <lineage>
        <taxon>Bacteria</taxon>
        <taxon>Pseudomonadati</taxon>
        <taxon>Pseudomonadota</taxon>
        <taxon>Gammaproteobacteria</taxon>
        <taxon>Oceanospirillales</taxon>
        <taxon>Alcanivoracaceae</taxon>
        <taxon>Alloalcanivorax</taxon>
    </lineage>
</organism>
<dbReference type="SMART" id="SM00283">
    <property type="entry name" value="MA"/>
    <property type="match status" value="1"/>
</dbReference>
<protein>
    <submittedName>
        <fullName evidence="7">HAMP domain-containing protein</fullName>
    </submittedName>
</protein>
<evidence type="ECO:0000313" key="7">
    <source>
        <dbReference type="EMBL" id="TMW12411.1"/>
    </source>
</evidence>
<dbReference type="InterPro" id="IPR051310">
    <property type="entry name" value="MCP_chemotaxis"/>
</dbReference>
<dbReference type="Pfam" id="PF00015">
    <property type="entry name" value="MCPsignal"/>
    <property type="match status" value="1"/>
</dbReference>
<keyword evidence="1" id="KW-0488">Methylation</keyword>
<keyword evidence="3" id="KW-0807">Transducer</keyword>
<feature type="transmembrane region" description="Helical" evidence="4">
    <location>
        <begin position="191"/>
        <end position="211"/>
    </location>
</feature>
<dbReference type="RefSeq" id="WP_138772667.1">
    <property type="nucleotide sequence ID" value="NZ_JBHSSX010000069.1"/>
</dbReference>
<evidence type="ECO:0000256" key="4">
    <source>
        <dbReference type="SAM" id="Phobius"/>
    </source>
</evidence>
<dbReference type="InterPro" id="IPR004089">
    <property type="entry name" value="MCPsignal_dom"/>
</dbReference>
<dbReference type="PANTHER" id="PTHR43531:SF14">
    <property type="entry name" value="METHYL-ACCEPTING CHEMOTAXIS PROTEIN I-RELATED"/>
    <property type="match status" value="1"/>
</dbReference>
<dbReference type="Gene3D" id="1.10.287.950">
    <property type="entry name" value="Methyl-accepting chemotaxis protein"/>
    <property type="match status" value="1"/>
</dbReference>
<dbReference type="Pfam" id="PF00672">
    <property type="entry name" value="HAMP"/>
    <property type="match status" value="1"/>
</dbReference>
<dbReference type="SUPFAM" id="SSF58104">
    <property type="entry name" value="Methyl-accepting chemotaxis protein (MCP) signaling domain"/>
    <property type="match status" value="1"/>
</dbReference>
<name>A0ABY2XM74_9GAMM</name>
<evidence type="ECO:0000256" key="1">
    <source>
        <dbReference type="ARBA" id="ARBA00022481"/>
    </source>
</evidence>
<dbReference type="PROSITE" id="PS50885">
    <property type="entry name" value="HAMP"/>
    <property type="match status" value="1"/>
</dbReference>
<dbReference type="SMART" id="SM00304">
    <property type="entry name" value="HAMP"/>
    <property type="match status" value="1"/>
</dbReference>
<dbReference type="InterPro" id="IPR024478">
    <property type="entry name" value="HlyB_4HB_MCP"/>
</dbReference>
<reference evidence="7 8" key="1">
    <citation type="submission" date="2019-05" db="EMBL/GenBank/DDBJ databases">
        <title>Genome of Alcanivorax gelatiniphagus, an oil degrading marine bacteria.</title>
        <authorList>
            <person name="Kwon K.K."/>
        </authorList>
    </citation>
    <scope>NUCLEOTIDE SEQUENCE [LARGE SCALE GENOMIC DNA]</scope>
    <source>
        <strain evidence="7 8">MEBiC 08158</strain>
    </source>
</reference>
<dbReference type="CDD" id="cd06225">
    <property type="entry name" value="HAMP"/>
    <property type="match status" value="1"/>
</dbReference>
<keyword evidence="4" id="KW-1133">Transmembrane helix</keyword>
<keyword evidence="4" id="KW-0812">Transmembrane</keyword>
<comment type="caution">
    <text evidence="7">The sequence shown here is derived from an EMBL/GenBank/DDBJ whole genome shotgun (WGS) entry which is preliminary data.</text>
</comment>
<evidence type="ECO:0000313" key="8">
    <source>
        <dbReference type="Proteomes" id="UP000739180"/>
    </source>
</evidence>
<gene>
    <name evidence="7" type="ORF">FGS76_10870</name>
</gene>
<dbReference type="Pfam" id="PF12729">
    <property type="entry name" value="4HB_MCP_1"/>
    <property type="match status" value="1"/>
</dbReference>
<sequence length="530" mass="57605">MLLNRSVKLRLSLSLGLCIVLLIIIGVMGIISTSSVRENLEQTYNQNLITLLDLATVHESLMDTRIIITAAQRDRDVSLARKMEDEVKENDLKIDQYWADYFPQRISGDQERAIAERFQESLKALRANLDELKALMIAGDFDQANLLANGAVGEGYTQTQDLIGALVTRNREQADTHYNRALTNYKASRNVVIGLMVVSVLVALGLTFWLVRGIMTPLGKARHVARAMAEGRLDDDIDVTCKDEFGDMLRDLVTMQEKLSDVVLSVRDNAESVSIASTEISQGTDDLSRRTQDQAASLEETAASMDEITSTVRQNADNANEADGLAQRVSGQARQGSDIAREAISAMAEISSSSRKITSIVSLIDEIAFQTNLLALNASVEAARAGEQGRGFAVVAGEVRSLAGRSAEAAREIKTLVDESVDRVDTGTALVDKAAETLGEIAKGVDQVTALVGEIAVASREQTQGIEQVNLAVSQMDAAIQQNASMVEQSSAASRSLQDQANDLLRQMRFFRASDAESDQALTPTLHRSE</sequence>